<keyword evidence="2" id="KW-0812">Transmembrane</keyword>
<keyword evidence="4" id="KW-1185">Reference proteome</keyword>
<comment type="similarity">
    <text evidence="1">Belongs to the ustYa family.</text>
</comment>
<gene>
    <name evidence="3" type="ORF">PAC_09130</name>
</gene>
<dbReference type="InterPro" id="IPR021765">
    <property type="entry name" value="UstYa-like"/>
</dbReference>
<evidence type="ECO:0000256" key="1">
    <source>
        <dbReference type="ARBA" id="ARBA00035112"/>
    </source>
</evidence>
<accession>A0A1L7X2J8</accession>
<protein>
    <recommendedName>
        <fullName evidence="5">Tat pathway signal sequence</fullName>
    </recommendedName>
</protein>
<dbReference type="GO" id="GO:0043386">
    <property type="term" value="P:mycotoxin biosynthetic process"/>
    <property type="evidence" value="ECO:0007669"/>
    <property type="project" value="InterPro"/>
</dbReference>
<dbReference type="EMBL" id="FJOG01000013">
    <property type="protein sequence ID" value="CZR59238.1"/>
    <property type="molecule type" value="Genomic_DNA"/>
</dbReference>
<proteinExistence type="inferred from homology"/>
<evidence type="ECO:0000313" key="4">
    <source>
        <dbReference type="Proteomes" id="UP000184330"/>
    </source>
</evidence>
<reference evidence="3 4" key="1">
    <citation type="submission" date="2016-03" db="EMBL/GenBank/DDBJ databases">
        <authorList>
            <person name="Ploux O."/>
        </authorList>
    </citation>
    <scope>NUCLEOTIDE SEQUENCE [LARGE SCALE GENOMIC DNA]</scope>
    <source>
        <strain evidence="3 4">UAMH 11012</strain>
    </source>
</reference>
<evidence type="ECO:0000256" key="2">
    <source>
        <dbReference type="SAM" id="Phobius"/>
    </source>
</evidence>
<keyword evidence="2" id="KW-0472">Membrane</keyword>
<dbReference type="Pfam" id="PF11807">
    <property type="entry name" value="UstYa"/>
    <property type="match status" value="1"/>
</dbReference>
<dbReference type="OrthoDB" id="3687641at2759"/>
<dbReference type="PANTHER" id="PTHR33365">
    <property type="entry name" value="YALI0B05434P"/>
    <property type="match status" value="1"/>
</dbReference>
<evidence type="ECO:0000313" key="3">
    <source>
        <dbReference type="EMBL" id="CZR59238.1"/>
    </source>
</evidence>
<keyword evidence="2" id="KW-1133">Transmembrane helix</keyword>
<dbReference type="Proteomes" id="UP000184330">
    <property type="component" value="Unassembled WGS sequence"/>
</dbReference>
<dbReference type="PANTHER" id="PTHR33365:SF7">
    <property type="entry name" value="TAT PATHWAY SIGNAL SEQUENCE"/>
    <property type="match status" value="1"/>
</dbReference>
<dbReference type="AlphaFoldDB" id="A0A1L7X2J8"/>
<organism evidence="3 4">
    <name type="scientific">Phialocephala subalpina</name>
    <dbReference type="NCBI Taxonomy" id="576137"/>
    <lineage>
        <taxon>Eukaryota</taxon>
        <taxon>Fungi</taxon>
        <taxon>Dikarya</taxon>
        <taxon>Ascomycota</taxon>
        <taxon>Pezizomycotina</taxon>
        <taxon>Leotiomycetes</taxon>
        <taxon>Helotiales</taxon>
        <taxon>Mollisiaceae</taxon>
        <taxon>Phialocephala</taxon>
        <taxon>Phialocephala fortinii species complex</taxon>
    </lineage>
</organism>
<evidence type="ECO:0008006" key="5">
    <source>
        <dbReference type="Google" id="ProtNLM"/>
    </source>
</evidence>
<name>A0A1L7X2J8_9HELO</name>
<sequence>MLLFEFNFLRTTTMERISEENSSLDETLLEKNLLYAPSGKRRHAWWPGILQGCIFSLYTMIFLISLRVIRADKLHGPNVIHTPARSALSFEAQVYDVPGEVKSPYVGEPRPELDQAWHDLLQYQNIRVSADEMEIVGRRETGIELPGGGYFASLMVYHQFHCVKRIHHFTYAEHYFPNMTDIEKEHLRMHNTHCLDILRQGVQCQGDATLLTMRWGKHQAIPLGDFKGPHECVNWDVLDDWSKERSVDVFAPGVLVHPVHGPSFPGGKVDRIGIAEDE</sequence>
<feature type="transmembrane region" description="Helical" evidence="2">
    <location>
        <begin position="44"/>
        <end position="66"/>
    </location>
</feature>